<sequence length="202" mass="23087">MKKILAAVLLSTSANAFATDLVDVGKLNKNIVVDIRYNTSNNFMMRKLKGYNSNTCYLKKEAAQALAKAQEDIEKEGLSVKVFDCYRPQEAVDDMHDEVRQHKGDRLDPAYMPHVDKNKLIDLGYIARKSMHTFGRAADLTLVDMKSKKELDMGTPFDTFDNTSWTADTTISKQAQSNRKKLVSIMERHGFANFNKEWWQKL</sequence>
<reference evidence="12 13" key="1">
    <citation type="journal article" date="2017" name="Front. Microbiol.">
        <title>Genomics reveals a unique clone of Burkholderia cenocepacia harbouring an actively excising novel genomic island.</title>
        <authorList>
            <person name="Patil P."/>
            <person name="Mali S."/>
            <person name="Midha S."/>
            <person name="Gautam V."/>
            <person name="Dash L."/>
            <person name="Kumar S."/>
            <person name="Shastri J."/>
            <person name="Singhal L."/>
            <person name="Patil P.B."/>
        </authorList>
    </citation>
    <scope>NUCLEOTIDE SEQUENCE [LARGE SCALE GENOMIC DNA]</scope>
    <source>
        <strain evidence="12 13">BC-19</strain>
    </source>
</reference>
<dbReference type="GO" id="GO:0008237">
    <property type="term" value="F:metallopeptidase activity"/>
    <property type="evidence" value="ECO:0007669"/>
    <property type="project" value="UniProtKB-KW"/>
</dbReference>
<dbReference type="InterPro" id="IPR000755">
    <property type="entry name" value="A_A_dipeptidase"/>
</dbReference>
<dbReference type="RefSeq" id="WP_080323402.1">
    <property type="nucleotide sequence ID" value="NZ_JYMX02000008.1"/>
</dbReference>
<dbReference type="HAMAP" id="MF_01924">
    <property type="entry name" value="A_A_dipeptidase"/>
    <property type="match status" value="1"/>
</dbReference>
<dbReference type="Gene3D" id="3.30.1380.10">
    <property type="match status" value="1"/>
</dbReference>
<feature type="site" description="Transition state stabilizer" evidence="9">
    <location>
        <position position="87"/>
    </location>
</feature>
<feature type="signal peptide" evidence="11">
    <location>
        <begin position="1"/>
        <end position="18"/>
    </location>
</feature>
<evidence type="ECO:0000256" key="1">
    <source>
        <dbReference type="ARBA" id="ARBA00001362"/>
    </source>
</evidence>
<feature type="chain" id="PRO_5044847579" description="D-alanyl-D-alanine dipeptidase" evidence="11">
    <location>
        <begin position="19"/>
        <end position="202"/>
    </location>
</feature>
<evidence type="ECO:0000256" key="8">
    <source>
        <dbReference type="ARBA" id="ARBA00023316"/>
    </source>
</evidence>
<keyword evidence="4 9" id="KW-0378">Hydrolase</keyword>
<dbReference type="InterPro" id="IPR009045">
    <property type="entry name" value="Zn_M74/Hedgehog-like"/>
</dbReference>
<evidence type="ECO:0000256" key="5">
    <source>
        <dbReference type="ARBA" id="ARBA00022833"/>
    </source>
</evidence>
<name>A0ABD4UCQ0_9BURK</name>
<dbReference type="CDD" id="cd14817">
    <property type="entry name" value="D-Ala-D-Ala_dipeptidase_VanX"/>
    <property type="match status" value="1"/>
</dbReference>
<dbReference type="GO" id="GO:0006508">
    <property type="term" value="P:proteolysis"/>
    <property type="evidence" value="ECO:0007669"/>
    <property type="project" value="UniProtKB-KW"/>
</dbReference>
<evidence type="ECO:0000256" key="3">
    <source>
        <dbReference type="ARBA" id="ARBA00022723"/>
    </source>
</evidence>
<evidence type="ECO:0000256" key="9">
    <source>
        <dbReference type="HAMAP-Rule" id="MF_01924"/>
    </source>
</evidence>
<evidence type="ECO:0000256" key="2">
    <source>
        <dbReference type="ARBA" id="ARBA00022670"/>
    </source>
</evidence>
<comment type="caution">
    <text evidence="9">Lacks conserved residue(s) required for the propagation of feature annotation.</text>
</comment>
<evidence type="ECO:0000256" key="11">
    <source>
        <dbReference type="SAM" id="SignalP"/>
    </source>
</evidence>
<dbReference type="SUPFAM" id="SSF55166">
    <property type="entry name" value="Hedgehog/DD-peptidase"/>
    <property type="match status" value="1"/>
</dbReference>
<dbReference type="EC" id="3.4.13.22" evidence="9 10"/>
<comment type="catalytic activity">
    <reaction evidence="1 9 10">
        <text>D-alanyl-D-alanine + H2O = 2 D-alanine</text>
        <dbReference type="Rhea" id="RHEA:20661"/>
        <dbReference type="ChEBI" id="CHEBI:15377"/>
        <dbReference type="ChEBI" id="CHEBI:57416"/>
        <dbReference type="ChEBI" id="CHEBI:57822"/>
        <dbReference type="EC" id="3.4.13.22"/>
    </reaction>
</comment>
<dbReference type="PIRSF" id="PIRSF026671">
    <property type="entry name" value="AA_dipeptidase"/>
    <property type="match status" value="1"/>
</dbReference>
<feature type="active site" description="Proton donor/acceptor" evidence="9">
    <location>
        <position position="197"/>
    </location>
</feature>
<comment type="similarity">
    <text evidence="9 10">Belongs to the peptidase M15D family.</text>
</comment>
<evidence type="ECO:0000313" key="12">
    <source>
        <dbReference type="EMBL" id="MCW3712118.1"/>
    </source>
</evidence>
<keyword evidence="2 9" id="KW-0645">Protease</keyword>
<dbReference type="PANTHER" id="PTHR43126">
    <property type="entry name" value="D-ALANYL-D-ALANINE DIPEPTIDASE"/>
    <property type="match status" value="1"/>
</dbReference>
<accession>A0ABD4UCQ0</accession>
<evidence type="ECO:0000313" key="13">
    <source>
        <dbReference type="Proteomes" id="UP000191686"/>
    </source>
</evidence>
<reference evidence="12 13" key="2">
    <citation type="journal article" date="2017" name="Front. Microbiol.">
        <title>Genomics Reveals a Unique Clone of Burkholderia cenocepacia Harboring an Actively Excising Novel Genomic Island.</title>
        <authorList>
            <person name="Patil P.P."/>
            <person name="Mali S."/>
            <person name="Midha S."/>
            <person name="Gautam V."/>
            <person name="Dash L."/>
            <person name="Kumar S."/>
            <person name="Shastri J."/>
            <person name="Singhal L."/>
            <person name="Patil P.B."/>
        </authorList>
    </citation>
    <scope>NUCLEOTIDE SEQUENCE [LARGE SCALE GENOMIC DNA]</scope>
    <source>
        <strain evidence="12 13">BC-19</strain>
    </source>
</reference>
<protein>
    <recommendedName>
        <fullName evidence="9 10">D-alanyl-D-alanine dipeptidase</fullName>
        <shortName evidence="9 10">D-Ala-D-Ala dipeptidase</shortName>
        <ecNumber evidence="9 10">3.4.13.22</ecNumber>
    </recommendedName>
</protein>
<keyword evidence="7 9" id="KW-0482">Metalloprotease</keyword>
<dbReference type="GO" id="GO:0071555">
    <property type="term" value="P:cell wall organization"/>
    <property type="evidence" value="ECO:0007669"/>
    <property type="project" value="UniProtKB-KW"/>
</dbReference>
<proteinExistence type="inferred from homology"/>
<dbReference type="GO" id="GO:0046872">
    <property type="term" value="F:metal ion binding"/>
    <property type="evidence" value="ECO:0007669"/>
    <property type="project" value="UniProtKB-KW"/>
</dbReference>
<keyword evidence="8 10" id="KW-0961">Cell wall biogenesis/degradation</keyword>
<organism evidence="12 13">
    <name type="scientific">Burkholderia cenocepacia</name>
    <dbReference type="NCBI Taxonomy" id="95486"/>
    <lineage>
        <taxon>Bacteria</taxon>
        <taxon>Pseudomonadati</taxon>
        <taxon>Pseudomonadota</taxon>
        <taxon>Betaproteobacteria</taxon>
        <taxon>Burkholderiales</taxon>
        <taxon>Burkholderiaceae</taxon>
        <taxon>Burkholderia</taxon>
        <taxon>Burkholderia cepacia complex</taxon>
    </lineage>
</organism>
<dbReference type="Proteomes" id="UP000191686">
    <property type="component" value="Unassembled WGS sequence"/>
</dbReference>
<dbReference type="Pfam" id="PF01427">
    <property type="entry name" value="Peptidase_M15"/>
    <property type="match status" value="1"/>
</dbReference>
<evidence type="ECO:0000256" key="6">
    <source>
        <dbReference type="ARBA" id="ARBA00022997"/>
    </source>
</evidence>
<dbReference type="PANTHER" id="PTHR43126:SF1">
    <property type="entry name" value="D-ALANYL-D-ALANINE DIPEPTIDASE"/>
    <property type="match status" value="1"/>
</dbReference>
<keyword evidence="5" id="KW-0862">Zinc</keyword>
<evidence type="ECO:0000256" key="7">
    <source>
        <dbReference type="ARBA" id="ARBA00023049"/>
    </source>
</evidence>
<dbReference type="GO" id="GO:0160237">
    <property type="term" value="F:D-Ala-D-Ala dipeptidase activity"/>
    <property type="evidence" value="ECO:0007669"/>
    <property type="project" value="UniProtKB-EC"/>
</dbReference>
<dbReference type="AlphaFoldDB" id="A0ABD4UCQ0"/>
<comment type="caution">
    <text evidence="12">The sequence shown here is derived from an EMBL/GenBank/DDBJ whole genome shotgun (WGS) entry which is preliminary data.</text>
</comment>
<gene>
    <name evidence="9" type="primary">ddpX</name>
    <name evidence="12" type="ORF">UE95_012550</name>
</gene>
<keyword evidence="6 9" id="KW-0224">Dipeptidase</keyword>
<dbReference type="EMBL" id="JYMX02000008">
    <property type="protein sequence ID" value="MCW3712118.1"/>
    <property type="molecule type" value="Genomic_DNA"/>
</dbReference>
<keyword evidence="3" id="KW-0479">Metal-binding</keyword>
<evidence type="ECO:0000256" key="4">
    <source>
        <dbReference type="ARBA" id="ARBA00022801"/>
    </source>
</evidence>
<evidence type="ECO:0000256" key="10">
    <source>
        <dbReference type="PIRNR" id="PIRNR026671"/>
    </source>
</evidence>
<keyword evidence="11" id="KW-0732">Signal</keyword>
<comment type="function">
    <text evidence="9 10">Catalyzes hydrolysis of the D-alanyl-D-alanine dipeptide.</text>
</comment>